<feature type="binding site" evidence="9">
    <location>
        <begin position="268"/>
        <end position="270"/>
    </location>
    <ligand>
        <name>ATP</name>
        <dbReference type="ChEBI" id="CHEBI:30616"/>
    </ligand>
</feature>
<dbReference type="PANTHER" id="PTHR11778">
    <property type="entry name" value="SERYL-TRNA SYNTHETASE"/>
    <property type="match status" value="1"/>
</dbReference>
<dbReference type="Gene3D" id="3.30.930.10">
    <property type="entry name" value="Bira Bifunctional Protein, Domain 2"/>
    <property type="match status" value="1"/>
</dbReference>
<evidence type="ECO:0000256" key="4">
    <source>
        <dbReference type="ARBA" id="ARBA00022840"/>
    </source>
</evidence>
<accession>A0A485LR28</accession>
<sequence length="429" mass="47434">MAMISTWCRRSFSSVKSRLDFKALTANLDGVVKNVAVRKSGGDPARVAALYAQQGSATNAVYRLRQERNNLAKHVAAGGDKERGRAIKTELAELEASLDALTHELEREALLIPNHTHPDAPLGPEENSVVLQTIGTKREFDFVPKDHYELAVELDMLDMNTKIAGARFATLKNEGALLELALVHWSMAKLRNKGFTVHLPPDVAHTSMVEGCGFQPRGDATQVYSVANTDLCLVGTAEIPLAAMYSDAMLHTTKDLPKKVAAFGHCFRTEVGHGGKETKGLYRIHQFSKVEMFAYCTLDQAEAMMDELLAVQVELVSELGLHAQVVDMATEDLGAPAYRKFDVLAWMPGRQSYNEISSLSNCTDYQARRLNIRHKVEDKPQFVATLNGTAIAVPRILISILETYQEADGSVRVPAVLRPYLMQDRITRK</sequence>
<evidence type="ECO:0000256" key="5">
    <source>
        <dbReference type="ARBA" id="ARBA00022917"/>
    </source>
</evidence>
<keyword evidence="10" id="KW-0175">Coiled coil</keyword>
<evidence type="ECO:0000259" key="11">
    <source>
        <dbReference type="PROSITE" id="PS50862"/>
    </source>
</evidence>
<dbReference type="GO" id="GO:0005524">
    <property type="term" value="F:ATP binding"/>
    <property type="evidence" value="ECO:0007669"/>
    <property type="project" value="UniProtKB-KW"/>
</dbReference>
<name>A0A485LR28_9STRA</name>
<feature type="coiled-coil region" evidence="10">
    <location>
        <begin position="84"/>
        <end position="111"/>
    </location>
</feature>
<dbReference type="PRINTS" id="PR00981">
    <property type="entry name" value="TRNASYNTHSER"/>
</dbReference>
<dbReference type="NCBIfam" id="TIGR00414">
    <property type="entry name" value="serS"/>
    <property type="match status" value="1"/>
</dbReference>
<evidence type="ECO:0000256" key="9">
    <source>
        <dbReference type="PIRSR" id="PIRSR001529-2"/>
    </source>
</evidence>
<feature type="site" description="Important for serine binding" evidence="8">
    <location>
        <position position="389"/>
    </location>
</feature>
<dbReference type="EMBL" id="VJMH01007338">
    <property type="protein sequence ID" value="KAF0683934.1"/>
    <property type="molecule type" value="Genomic_DNA"/>
</dbReference>
<dbReference type="InterPro" id="IPR010978">
    <property type="entry name" value="tRNA-bd_arm"/>
</dbReference>
<feature type="binding site" evidence="8">
    <location>
        <position position="387"/>
    </location>
    <ligand>
        <name>L-serine</name>
        <dbReference type="ChEBI" id="CHEBI:33384"/>
    </ligand>
</feature>
<dbReference type="Pfam" id="PF02403">
    <property type="entry name" value="Seryl_tRNA_N"/>
    <property type="match status" value="1"/>
</dbReference>
<dbReference type="PROSITE" id="PS50862">
    <property type="entry name" value="AA_TRNA_LIGASE_II"/>
    <property type="match status" value="1"/>
</dbReference>
<dbReference type="InterPro" id="IPR002317">
    <property type="entry name" value="Ser-tRNA-ligase_type_1"/>
</dbReference>
<keyword evidence="3" id="KW-0547">Nucleotide-binding</keyword>
<evidence type="ECO:0000256" key="7">
    <source>
        <dbReference type="ARBA" id="ARBA00031113"/>
    </source>
</evidence>
<dbReference type="PIRSF" id="PIRSF001529">
    <property type="entry name" value="Ser-tRNA-synth_IIa"/>
    <property type="match status" value="1"/>
</dbReference>
<dbReference type="GO" id="GO:0004828">
    <property type="term" value="F:serine-tRNA ligase activity"/>
    <property type="evidence" value="ECO:0007669"/>
    <property type="project" value="UniProtKB-EC"/>
</dbReference>
<keyword evidence="5" id="KW-0648">Protein biosynthesis</keyword>
<dbReference type="Pfam" id="PF00587">
    <property type="entry name" value="tRNA-synt_2b"/>
    <property type="match status" value="1"/>
</dbReference>
<dbReference type="InterPro" id="IPR015866">
    <property type="entry name" value="Ser-tRNA-synth_1_N"/>
</dbReference>
<feature type="binding site" evidence="8">
    <location>
        <position position="291"/>
    </location>
    <ligand>
        <name>L-serine</name>
        <dbReference type="ChEBI" id="CHEBI:33384"/>
    </ligand>
</feature>
<feature type="binding site" evidence="8">
    <location>
        <position position="236"/>
    </location>
    <ligand>
        <name>L-serine</name>
        <dbReference type="ChEBI" id="CHEBI:33384"/>
    </ligand>
</feature>
<dbReference type="Gene3D" id="1.10.287.40">
    <property type="entry name" value="Serine-tRNA synthetase, tRNA binding domain"/>
    <property type="match status" value="1"/>
</dbReference>
<dbReference type="InterPro" id="IPR006195">
    <property type="entry name" value="aa-tRNA-synth_II"/>
</dbReference>
<dbReference type="CDD" id="cd00770">
    <property type="entry name" value="SerRS_core"/>
    <property type="match status" value="1"/>
</dbReference>
<evidence type="ECO:0000256" key="10">
    <source>
        <dbReference type="SAM" id="Coils"/>
    </source>
</evidence>
<feature type="domain" description="Aminoacyl-transfer RNA synthetases class-II family profile" evidence="11">
    <location>
        <begin position="146"/>
        <end position="414"/>
    </location>
</feature>
<evidence type="ECO:0000256" key="2">
    <source>
        <dbReference type="ARBA" id="ARBA00022598"/>
    </source>
</evidence>
<dbReference type="EC" id="6.1.1.11" evidence="1"/>
<dbReference type="OrthoDB" id="10264585at2759"/>
<evidence type="ECO:0000313" key="14">
    <source>
        <dbReference type="Proteomes" id="UP000332933"/>
    </source>
</evidence>
<gene>
    <name evidence="13" type="primary">Aste57867_24015</name>
    <name evidence="12" type="ORF">As57867_023942</name>
    <name evidence="13" type="ORF">ASTE57867_24015</name>
</gene>
<feature type="binding site" evidence="8">
    <location>
        <position position="268"/>
    </location>
    <ligand>
        <name>L-serine</name>
        <dbReference type="ChEBI" id="CHEBI:33384"/>
    </ligand>
</feature>
<organism evidence="13 14">
    <name type="scientific">Aphanomyces stellatus</name>
    <dbReference type="NCBI Taxonomy" id="120398"/>
    <lineage>
        <taxon>Eukaryota</taxon>
        <taxon>Sar</taxon>
        <taxon>Stramenopiles</taxon>
        <taxon>Oomycota</taxon>
        <taxon>Saprolegniomycetes</taxon>
        <taxon>Saprolegniales</taxon>
        <taxon>Verrucalvaceae</taxon>
        <taxon>Aphanomyces</taxon>
    </lineage>
</organism>
<dbReference type="GO" id="GO:0006434">
    <property type="term" value="P:seryl-tRNA aminoacylation"/>
    <property type="evidence" value="ECO:0007669"/>
    <property type="project" value="InterPro"/>
</dbReference>
<evidence type="ECO:0000313" key="13">
    <source>
        <dbReference type="EMBL" id="VFU00658.1"/>
    </source>
</evidence>
<keyword evidence="6" id="KW-0030">Aminoacyl-tRNA synthetase</keyword>
<dbReference type="Proteomes" id="UP000332933">
    <property type="component" value="Unassembled WGS sequence"/>
</dbReference>
<dbReference type="EMBL" id="CAADRA010007364">
    <property type="protein sequence ID" value="VFU00658.1"/>
    <property type="molecule type" value="Genomic_DNA"/>
</dbReference>
<dbReference type="InterPro" id="IPR045864">
    <property type="entry name" value="aa-tRNA-synth_II/BPL/LPL"/>
</dbReference>
<reference evidence="12" key="2">
    <citation type="submission" date="2019-06" db="EMBL/GenBank/DDBJ databases">
        <title>Genomics analysis of Aphanomyces spp. identifies a new class of oomycete effector associated with host adaptation.</title>
        <authorList>
            <person name="Gaulin E."/>
        </authorList>
    </citation>
    <scope>NUCLEOTIDE SEQUENCE</scope>
    <source>
        <strain evidence="12">CBS 578.67</strain>
    </source>
</reference>
<evidence type="ECO:0000313" key="12">
    <source>
        <dbReference type="EMBL" id="KAF0683934.1"/>
    </source>
</evidence>
<feature type="binding site" evidence="9">
    <location>
        <begin position="355"/>
        <end position="358"/>
    </location>
    <ligand>
        <name>ATP</name>
        <dbReference type="ChEBI" id="CHEBI:30616"/>
    </ligand>
</feature>
<evidence type="ECO:0000256" key="8">
    <source>
        <dbReference type="PIRSR" id="PIRSR001529-1"/>
    </source>
</evidence>
<keyword evidence="14" id="KW-1185">Reference proteome</keyword>
<evidence type="ECO:0000256" key="6">
    <source>
        <dbReference type="ARBA" id="ARBA00023146"/>
    </source>
</evidence>
<dbReference type="SUPFAM" id="SSF46589">
    <property type="entry name" value="tRNA-binding arm"/>
    <property type="match status" value="1"/>
</dbReference>
<keyword evidence="4 9" id="KW-0067">ATP-binding</keyword>
<dbReference type="InterPro" id="IPR042103">
    <property type="entry name" value="SerRS_1_N_sf"/>
</dbReference>
<dbReference type="SUPFAM" id="SSF55681">
    <property type="entry name" value="Class II aaRS and biotin synthetases"/>
    <property type="match status" value="1"/>
</dbReference>
<evidence type="ECO:0000256" key="1">
    <source>
        <dbReference type="ARBA" id="ARBA00012840"/>
    </source>
</evidence>
<reference evidence="13 14" key="1">
    <citation type="submission" date="2019-03" db="EMBL/GenBank/DDBJ databases">
        <authorList>
            <person name="Gaulin E."/>
            <person name="Dumas B."/>
        </authorList>
    </citation>
    <scope>NUCLEOTIDE SEQUENCE [LARGE SCALE GENOMIC DNA]</scope>
    <source>
        <strain evidence="13">CBS 568.67</strain>
    </source>
</reference>
<dbReference type="InterPro" id="IPR002314">
    <property type="entry name" value="aa-tRNA-synt_IIb"/>
</dbReference>
<dbReference type="InterPro" id="IPR033729">
    <property type="entry name" value="SerRS_core"/>
</dbReference>
<protein>
    <recommendedName>
        <fullName evidence="1">serine--tRNA ligase</fullName>
        <ecNumber evidence="1">6.1.1.11</ecNumber>
    </recommendedName>
    <alternativeName>
        <fullName evidence="7">Seryl-tRNA synthetase</fullName>
    </alternativeName>
</protein>
<dbReference type="AlphaFoldDB" id="A0A485LR28"/>
<proteinExistence type="predicted"/>
<keyword evidence="2" id="KW-0436">Ligase</keyword>
<evidence type="ECO:0000256" key="3">
    <source>
        <dbReference type="ARBA" id="ARBA00022741"/>
    </source>
</evidence>